<organism evidence="1 2">
    <name type="scientific">Helianthus annuus</name>
    <name type="common">Common sunflower</name>
    <dbReference type="NCBI Taxonomy" id="4232"/>
    <lineage>
        <taxon>Eukaryota</taxon>
        <taxon>Viridiplantae</taxon>
        <taxon>Streptophyta</taxon>
        <taxon>Embryophyta</taxon>
        <taxon>Tracheophyta</taxon>
        <taxon>Spermatophyta</taxon>
        <taxon>Magnoliopsida</taxon>
        <taxon>eudicotyledons</taxon>
        <taxon>Gunneridae</taxon>
        <taxon>Pentapetalae</taxon>
        <taxon>asterids</taxon>
        <taxon>campanulids</taxon>
        <taxon>Asterales</taxon>
        <taxon>Asteraceae</taxon>
        <taxon>Asteroideae</taxon>
        <taxon>Heliantheae alliance</taxon>
        <taxon>Heliantheae</taxon>
        <taxon>Helianthus</taxon>
    </lineage>
</organism>
<dbReference type="Proteomes" id="UP000215914">
    <property type="component" value="Unassembled WGS sequence"/>
</dbReference>
<dbReference type="AlphaFoldDB" id="A0A9K3HU53"/>
<dbReference type="Gramene" id="mRNA:HanXRQr2_Chr10g0418211">
    <property type="protein sequence ID" value="mRNA:HanXRQr2_Chr10g0418211"/>
    <property type="gene ID" value="HanXRQr2_Chr10g0418211"/>
</dbReference>
<name>A0A9K3HU53_HELAN</name>
<reference evidence="1" key="1">
    <citation type="journal article" date="2017" name="Nature">
        <title>The sunflower genome provides insights into oil metabolism, flowering and Asterid evolution.</title>
        <authorList>
            <person name="Badouin H."/>
            <person name="Gouzy J."/>
            <person name="Grassa C.J."/>
            <person name="Murat F."/>
            <person name="Staton S.E."/>
            <person name="Cottret L."/>
            <person name="Lelandais-Briere C."/>
            <person name="Owens G.L."/>
            <person name="Carrere S."/>
            <person name="Mayjonade B."/>
            <person name="Legrand L."/>
            <person name="Gill N."/>
            <person name="Kane N.C."/>
            <person name="Bowers J.E."/>
            <person name="Hubner S."/>
            <person name="Bellec A."/>
            <person name="Berard A."/>
            <person name="Berges H."/>
            <person name="Blanchet N."/>
            <person name="Boniface M.C."/>
            <person name="Brunel D."/>
            <person name="Catrice O."/>
            <person name="Chaidir N."/>
            <person name="Claudel C."/>
            <person name="Donnadieu C."/>
            <person name="Faraut T."/>
            <person name="Fievet G."/>
            <person name="Helmstetter N."/>
            <person name="King M."/>
            <person name="Knapp S.J."/>
            <person name="Lai Z."/>
            <person name="Le Paslier M.C."/>
            <person name="Lippi Y."/>
            <person name="Lorenzon L."/>
            <person name="Mandel J.R."/>
            <person name="Marage G."/>
            <person name="Marchand G."/>
            <person name="Marquand E."/>
            <person name="Bret-Mestries E."/>
            <person name="Morien E."/>
            <person name="Nambeesan S."/>
            <person name="Nguyen T."/>
            <person name="Pegot-Espagnet P."/>
            <person name="Pouilly N."/>
            <person name="Raftis F."/>
            <person name="Sallet E."/>
            <person name="Schiex T."/>
            <person name="Thomas J."/>
            <person name="Vandecasteele C."/>
            <person name="Vares D."/>
            <person name="Vear F."/>
            <person name="Vautrin S."/>
            <person name="Crespi M."/>
            <person name="Mangin B."/>
            <person name="Burke J.M."/>
            <person name="Salse J."/>
            <person name="Munos S."/>
            <person name="Vincourt P."/>
            <person name="Rieseberg L.H."/>
            <person name="Langlade N.B."/>
        </authorList>
    </citation>
    <scope>NUCLEOTIDE SEQUENCE</scope>
    <source>
        <tissue evidence="1">Leaves</tissue>
    </source>
</reference>
<evidence type="ECO:0000313" key="1">
    <source>
        <dbReference type="EMBL" id="KAF5784558.1"/>
    </source>
</evidence>
<reference evidence="1" key="2">
    <citation type="submission" date="2020-06" db="EMBL/GenBank/DDBJ databases">
        <title>Helianthus annuus Genome sequencing and assembly Release 2.</title>
        <authorList>
            <person name="Gouzy J."/>
            <person name="Langlade N."/>
            <person name="Munos S."/>
        </authorList>
    </citation>
    <scope>NUCLEOTIDE SEQUENCE</scope>
    <source>
        <tissue evidence="1">Leaves</tissue>
    </source>
</reference>
<protein>
    <submittedName>
        <fullName evidence="1">Uncharacterized protein</fullName>
    </submittedName>
</protein>
<keyword evidence="2" id="KW-1185">Reference proteome</keyword>
<sequence length="46" mass="5467">MYYLFMLSKISTLIRKQLTKSKPYTTRLTLLDSIRHIYTLEEGISV</sequence>
<accession>A0A9K3HU53</accession>
<proteinExistence type="predicted"/>
<gene>
    <name evidence="1" type="ORF">HanXRQr2_Chr10g0418211</name>
</gene>
<dbReference type="EMBL" id="MNCJ02000325">
    <property type="protein sequence ID" value="KAF5784558.1"/>
    <property type="molecule type" value="Genomic_DNA"/>
</dbReference>
<comment type="caution">
    <text evidence="1">The sequence shown here is derived from an EMBL/GenBank/DDBJ whole genome shotgun (WGS) entry which is preliminary data.</text>
</comment>
<evidence type="ECO:0000313" key="2">
    <source>
        <dbReference type="Proteomes" id="UP000215914"/>
    </source>
</evidence>